<dbReference type="SUPFAM" id="SSF48403">
    <property type="entry name" value="Ankyrin repeat"/>
    <property type="match status" value="1"/>
</dbReference>
<dbReference type="PANTHER" id="PTHR24161">
    <property type="entry name" value="ANK_REP_REGION DOMAIN-CONTAINING PROTEIN-RELATED"/>
    <property type="match status" value="1"/>
</dbReference>
<protein>
    <submittedName>
        <fullName evidence="4">Ankyrin repeat-containing protein</fullName>
    </submittedName>
</protein>
<evidence type="ECO:0000313" key="4">
    <source>
        <dbReference type="EMBL" id="STX35845.1"/>
    </source>
</evidence>
<evidence type="ECO:0000313" key="3">
    <source>
        <dbReference type="EMBL" id="KTC88291.1"/>
    </source>
</evidence>
<dbReference type="InterPro" id="IPR002110">
    <property type="entry name" value="Ankyrin_rpt"/>
</dbReference>
<dbReference type="Gene3D" id="1.25.40.20">
    <property type="entry name" value="Ankyrin repeat-containing domain"/>
    <property type="match status" value="1"/>
</dbReference>
<keyword evidence="2" id="KW-0040">ANK repeat</keyword>
<keyword evidence="5" id="KW-1185">Reference proteome</keyword>
<organism evidence="4 6">
    <name type="scientific">Legionella cincinnatiensis</name>
    <dbReference type="NCBI Taxonomy" id="28085"/>
    <lineage>
        <taxon>Bacteria</taxon>
        <taxon>Pseudomonadati</taxon>
        <taxon>Pseudomonadota</taxon>
        <taxon>Gammaproteobacteria</taxon>
        <taxon>Legionellales</taxon>
        <taxon>Legionellaceae</taxon>
        <taxon>Legionella</taxon>
    </lineage>
</organism>
<dbReference type="Proteomes" id="UP000054854">
    <property type="component" value="Unassembled WGS sequence"/>
</dbReference>
<evidence type="ECO:0000256" key="1">
    <source>
        <dbReference type="ARBA" id="ARBA00022737"/>
    </source>
</evidence>
<dbReference type="PANTHER" id="PTHR24161:SF85">
    <property type="entry name" value="PALMITOYLTRANSFERASE HIP14"/>
    <property type="match status" value="1"/>
</dbReference>
<reference evidence="4 6" key="2">
    <citation type="submission" date="2018-06" db="EMBL/GenBank/DDBJ databases">
        <authorList>
            <consortium name="Pathogen Informatics"/>
            <person name="Doyle S."/>
        </authorList>
    </citation>
    <scope>NUCLEOTIDE SEQUENCE [LARGE SCALE GENOMIC DNA]</scope>
    <source>
        <strain evidence="4 6">NCTC12438</strain>
    </source>
</reference>
<keyword evidence="1" id="KW-0677">Repeat</keyword>
<dbReference type="Pfam" id="PF12796">
    <property type="entry name" value="Ank_2"/>
    <property type="match status" value="1"/>
</dbReference>
<evidence type="ECO:0000313" key="5">
    <source>
        <dbReference type="Proteomes" id="UP000054854"/>
    </source>
</evidence>
<dbReference type="PROSITE" id="PS50088">
    <property type="entry name" value="ANK_REPEAT"/>
    <property type="match status" value="1"/>
</dbReference>
<accession>A0A378IMG0</accession>
<feature type="repeat" description="ANK" evidence="2">
    <location>
        <begin position="28"/>
        <end position="60"/>
    </location>
</feature>
<dbReference type="Proteomes" id="UP000255316">
    <property type="component" value="Unassembled WGS sequence"/>
</dbReference>
<sequence>MRHTMALPKIVQSCCSTGTTYINNKDTQARTPSLWAAYAGNQEVLETLIKNGANPKLTDYQGFSILHIAVQENNDPMVHWIVENVGPFLVNQNDSNHHSPLYYAQKKDYPKIAAFLKNIGANDC</sequence>
<dbReference type="STRING" id="28085.Lcin_1554"/>
<evidence type="ECO:0000313" key="6">
    <source>
        <dbReference type="Proteomes" id="UP000255316"/>
    </source>
</evidence>
<dbReference type="SMART" id="SM00248">
    <property type="entry name" value="ANK"/>
    <property type="match status" value="2"/>
</dbReference>
<gene>
    <name evidence="3" type="ORF">Lcin_1554</name>
    <name evidence="4" type="ORF">NCTC12438_02473</name>
</gene>
<dbReference type="EMBL" id="UGNX01000001">
    <property type="protein sequence ID" value="STX35845.1"/>
    <property type="molecule type" value="Genomic_DNA"/>
</dbReference>
<proteinExistence type="predicted"/>
<dbReference type="PROSITE" id="PS50297">
    <property type="entry name" value="ANK_REP_REGION"/>
    <property type="match status" value="1"/>
</dbReference>
<reference evidence="3 5" key="1">
    <citation type="submission" date="2015-11" db="EMBL/GenBank/DDBJ databases">
        <title>Genomic analysis of 38 Legionella species identifies large and diverse effector repertoires.</title>
        <authorList>
            <person name="Burstein D."/>
            <person name="Amaro F."/>
            <person name="Zusman T."/>
            <person name="Lifshitz Z."/>
            <person name="Cohen O."/>
            <person name="Gilbert J.A."/>
            <person name="Pupko T."/>
            <person name="Shuman H.A."/>
            <person name="Segal G."/>
        </authorList>
    </citation>
    <scope>NUCLEOTIDE SEQUENCE [LARGE SCALE GENOMIC DNA]</scope>
    <source>
        <strain evidence="3 5">CDC#72-OH-14</strain>
    </source>
</reference>
<evidence type="ECO:0000256" key="2">
    <source>
        <dbReference type="PROSITE-ProRule" id="PRU00023"/>
    </source>
</evidence>
<name>A0A378IMG0_9GAMM</name>
<dbReference type="InterPro" id="IPR036770">
    <property type="entry name" value="Ankyrin_rpt-contain_sf"/>
</dbReference>
<dbReference type="RefSeq" id="WP_162263054.1">
    <property type="nucleotide sequence ID" value="NZ_CAAAHQ010000007.1"/>
</dbReference>
<dbReference type="EMBL" id="LNXX01000017">
    <property type="protein sequence ID" value="KTC88291.1"/>
    <property type="molecule type" value="Genomic_DNA"/>
</dbReference>
<dbReference type="AlphaFoldDB" id="A0A378IMG0"/>